<dbReference type="SFLD" id="SFLDG00180">
    <property type="entry name" value="muconate_cycloisomerase"/>
    <property type="match status" value="1"/>
</dbReference>
<dbReference type="Gene3D" id="3.30.390.10">
    <property type="entry name" value="Enolase-like, N-terminal domain"/>
    <property type="match status" value="1"/>
</dbReference>
<feature type="binding site" evidence="6">
    <location>
        <position position="316"/>
    </location>
    <ligand>
        <name>substrate</name>
    </ligand>
</feature>
<feature type="domain" description="Mandelate racemase/muconate lactonizing enzyme C-terminal" evidence="10">
    <location>
        <begin position="138"/>
        <end position="235"/>
    </location>
</feature>
<evidence type="ECO:0000256" key="7">
    <source>
        <dbReference type="PIRSR" id="PIRSR634603-3"/>
    </source>
</evidence>
<dbReference type="SFLD" id="SFLDS00001">
    <property type="entry name" value="Enolase"/>
    <property type="match status" value="1"/>
</dbReference>
<feature type="binding site" evidence="6">
    <location>
        <position position="293"/>
    </location>
    <ligand>
        <name>substrate</name>
    </ligand>
</feature>
<dbReference type="SMART" id="SM00922">
    <property type="entry name" value="MR_MLE"/>
    <property type="match status" value="1"/>
</dbReference>
<comment type="cofactor">
    <cofactor evidence="7 8">
        <name>Mg(2+)</name>
        <dbReference type="ChEBI" id="CHEBI:18420"/>
    </cofactor>
    <text evidence="7 8">Binds 1 Mg(2+) ion per subunit.</text>
</comment>
<dbReference type="GO" id="GO:0000287">
    <property type="term" value="F:magnesium ion binding"/>
    <property type="evidence" value="ECO:0007669"/>
    <property type="project" value="UniProtKB-ARBA"/>
</dbReference>
<dbReference type="GO" id="GO:0016855">
    <property type="term" value="F:racemase and epimerase activity, acting on amino acids and derivatives"/>
    <property type="evidence" value="ECO:0007669"/>
    <property type="project" value="UniProtKB-UniRule"/>
</dbReference>
<keyword evidence="3 7" id="KW-0460">Magnesium</keyword>
<dbReference type="SFLD" id="SFLDF00009">
    <property type="entry name" value="o-succinylbenzoate_synthase"/>
    <property type="match status" value="1"/>
</dbReference>
<feature type="compositionally biased region" description="Low complexity" evidence="9">
    <location>
        <begin position="361"/>
        <end position="379"/>
    </location>
</feature>
<evidence type="ECO:0000256" key="4">
    <source>
        <dbReference type="ARBA" id="ARBA00023235"/>
    </source>
</evidence>
<dbReference type="InterPro" id="IPR034603">
    <property type="entry name" value="Dipeptide_epimerase"/>
</dbReference>
<feature type="binding site" evidence="6">
    <location>
        <position position="156"/>
    </location>
    <ligand>
        <name>substrate</name>
    </ligand>
</feature>
<dbReference type="Gene3D" id="3.20.20.120">
    <property type="entry name" value="Enolase-like C-terminal domain"/>
    <property type="match status" value="1"/>
</dbReference>
<dbReference type="PROSITE" id="PS00908">
    <property type="entry name" value="MR_MLE_1"/>
    <property type="match status" value="1"/>
</dbReference>
<evidence type="ECO:0000259" key="10">
    <source>
        <dbReference type="SMART" id="SM00922"/>
    </source>
</evidence>
<dbReference type="CDD" id="cd03319">
    <property type="entry name" value="L-Ala-DL-Glu_epimerase"/>
    <property type="match status" value="1"/>
</dbReference>
<evidence type="ECO:0000313" key="11">
    <source>
        <dbReference type="EMBL" id="GIH13895.1"/>
    </source>
</evidence>
<keyword evidence="2 7" id="KW-0479">Metal-binding</keyword>
<feature type="active site" description="Proton acceptor; specific for (S)-substrate epimerization" evidence="5">
    <location>
        <position position="263"/>
    </location>
</feature>
<evidence type="ECO:0000256" key="5">
    <source>
        <dbReference type="PIRSR" id="PIRSR634603-1"/>
    </source>
</evidence>
<dbReference type="InterPro" id="IPR013341">
    <property type="entry name" value="Mandelate_racemase_N_dom"/>
</dbReference>
<feature type="binding site" evidence="6">
    <location>
        <position position="318"/>
    </location>
    <ligand>
        <name>substrate</name>
    </ligand>
</feature>
<evidence type="ECO:0000256" key="9">
    <source>
        <dbReference type="SAM" id="MobiDB-lite"/>
    </source>
</evidence>
<gene>
    <name evidence="11" type="ORF">Raf01_20670</name>
</gene>
<dbReference type="GO" id="GO:0006518">
    <property type="term" value="P:peptide metabolic process"/>
    <property type="evidence" value="ECO:0007669"/>
    <property type="project" value="UniProtKB-ARBA"/>
</dbReference>
<dbReference type="InterPro" id="IPR029065">
    <property type="entry name" value="Enolase_C-like"/>
</dbReference>
<dbReference type="PANTHER" id="PTHR48073:SF2">
    <property type="entry name" value="O-SUCCINYLBENZOATE SYNTHASE"/>
    <property type="match status" value="1"/>
</dbReference>
<feature type="binding site" evidence="6">
    <location>
        <position position="23"/>
    </location>
    <ligand>
        <name>substrate</name>
    </ligand>
</feature>
<comment type="similarity">
    <text evidence="1 8">Belongs to the mandelate racemase/muconate lactonizing enzyme family.</text>
</comment>
<dbReference type="Proteomes" id="UP000642748">
    <property type="component" value="Unassembled WGS sequence"/>
</dbReference>
<comment type="caution">
    <text evidence="11">The sequence shown here is derived from an EMBL/GenBank/DDBJ whole genome shotgun (WGS) entry which is preliminary data.</text>
</comment>
<organism evidence="11 12">
    <name type="scientific">Rugosimonospora africana</name>
    <dbReference type="NCBI Taxonomy" id="556532"/>
    <lineage>
        <taxon>Bacteria</taxon>
        <taxon>Bacillati</taxon>
        <taxon>Actinomycetota</taxon>
        <taxon>Actinomycetes</taxon>
        <taxon>Micromonosporales</taxon>
        <taxon>Micromonosporaceae</taxon>
        <taxon>Rugosimonospora</taxon>
    </lineage>
</organism>
<evidence type="ECO:0000256" key="2">
    <source>
        <dbReference type="ARBA" id="ARBA00022723"/>
    </source>
</evidence>
<evidence type="ECO:0000256" key="3">
    <source>
        <dbReference type="ARBA" id="ARBA00022842"/>
    </source>
</evidence>
<dbReference type="FunFam" id="3.30.390.10:FF:000009">
    <property type="entry name" value="Hydrophobic dipeptide epimerase"/>
    <property type="match status" value="1"/>
</dbReference>
<feature type="binding site" evidence="7">
    <location>
        <position position="239"/>
    </location>
    <ligand>
        <name>Mg(2+)</name>
        <dbReference type="ChEBI" id="CHEBI:18420"/>
    </ligand>
</feature>
<keyword evidence="12" id="KW-1185">Reference proteome</keyword>
<dbReference type="Pfam" id="PF02746">
    <property type="entry name" value="MR_MLE_N"/>
    <property type="match status" value="1"/>
</dbReference>
<dbReference type="PANTHER" id="PTHR48073">
    <property type="entry name" value="O-SUCCINYLBENZOATE SYNTHASE-RELATED"/>
    <property type="match status" value="1"/>
</dbReference>
<feature type="region of interest" description="Disordered" evidence="9">
    <location>
        <begin position="361"/>
        <end position="387"/>
    </location>
</feature>
<feature type="binding site" evidence="7">
    <location>
        <position position="186"/>
    </location>
    <ligand>
        <name>Mg(2+)</name>
        <dbReference type="ChEBI" id="CHEBI:18420"/>
    </ligand>
</feature>
<evidence type="ECO:0000256" key="8">
    <source>
        <dbReference type="RuleBase" id="RU366006"/>
    </source>
</evidence>
<dbReference type="SUPFAM" id="SSF51604">
    <property type="entry name" value="Enolase C-terminal domain-like"/>
    <property type="match status" value="1"/>
</dbReference>
<dbReference type="AlphaFoldDB" id="A0A8J3QQM7"/>
<proteinExistence type="inferred from homology"/>
<sequence length="387" mass="39852">MITHVLTHRVEVPLHTPFVTALRRADTVRTLVVEVRDGDGNRGFGEGPQVLQVTGASVEGTEACVEQLLGPLLIGRDPDDLLANCRAVRKAVAGNEAAKAALDVALHDLVARRLGVPLVRLLGGTTSRVPTDVTLSANADRGTTADRVADGFTVLKVKVGADPATDVARVRAVREVAGPDVTIRVDANQGWTPRQAVDVIRALHAEALDVELVEQPVPAWDLDGMAWIRDRVDLPILADESVFGVRDLIEVIRRGAADLVNVKLAKCGGLAPGRTLLQIAEDHGVGTMIGCMMEGPIGVGAAASLAAACGTTLTADLDAAWWLARSPVFGGIHYDGPVVVLPDAPGLGVTGLVGVDDAAGSSNAAASSNAAGSGDAAGATPAGEPEV</sequence>
<dbReference type="InterPro" id="IPR036849">
    <property type="entry name" value="Enolase-like_C_sf"/>
</dbReference>
<dbReference type="SUPFAM" id="SSF54826">
    <property type="entry name" value="Enolase N-terminal domain-like"/>
    <property type="match status" value="1"/>
</dbReference>
<evidence type="ECO:0000256" key="6">
    <source>
        <dbReference type="PIRSR" id="PIRSR634603-2"/>
    </source>
</evidence>
<dbReference type="InterPro" id="IPR013342">
    <property type="entry name" value="Mandelate_racemase_C"/>
</dbReference>
<protein>
    <recommendedName>
        <fullName evidence="8">Dipeptide epimerase</fullName>
        <ecNumber evidence="8">5.1.1.-</ecNumber>
    </recommendedName>
</protein>
<dbReference type="EMBL" id="BONZ01000018">
    <property type="protein sequence ID" value="GIH13895.1"/>
    <property type="molecule type" value="Genomic_DNA"/>
</dbReference>
<evidence type="ECO:0000256" key="1">
    <source>
        <dbReference type="ARBA" id="ARBA00008031"/>
    </source>
</evidence>
<accession>A0A8J3QQM7</accession>
<dbReference type="GO" id="GO:0009063">
    <property type="term" value="P:amino acid catabolic process"/>
    <property type="evidence" value="ECO:0007669"/>
    <property type="project" value="InterPro"/>
</dbReference>
<dbReference type="RefSeq" id="WP_203917570.1">
    <property type="nucleotide sequence ID" value="NZ_BONZ01000018.1"/>
</dbReference>
<evidence type="ECO:0000313" key="12">
    <source>
        <dbReference type="Proteomes" id="UP000642748"/>
    </source>
</evidence>
<feature type="binding site" evidence="6">
    <location>
        <position position="134"/>
    </location>
    <ligand>
        <name>substrate</name>
    </ligand>
</feature>
<feature type="active site" description="Proton acceptor; specific for (R)-substrate epimerization" evidence="5">
    <location>
        <position position="158"/>
    </location>
</feature>
<dbReference type="EC" id="5.1.1.-" evidence="8"/>
<reference evidence="11" key="1">
    <citation type="submission" date="2021-01" db="EMBL/GenBank/DDBJ databases">
        <title>Whole genome shotgun sequence of Rugosimonospora africana NBRC 104875.</title>
        <authorList>
            <person name="Komaki H."/>
            <person name="Tamura T."/>
        </authorList>
    </citation>
    <scope>NUCLEOTIDE SEQUENCE</scope>
    <source>
        <strain evidence="11">NBRC 104875</strain>
    </source>
</reference>
<dbReference type="InterPro" id="IPR018110">
    <property type="entry name" value="Mandel_Rmase/mucon_lact_enz_CS"/>
</dbReference>
<feature type="binding site" evidence="6">
    <location>
        <position position="291"/>
    </location>
    <ligand>
        <name>substrate</name>
    </ligand>
</feature>
<dbReference type="Pfam" id="PF13378">
    <property type="entry name" value="MR_MLE_C"/>
    <property type="match status" value="1"/>
</dbReference>
<dbReference type="InterPro" id="IPR029017">
    <property type="entry name" value="Enolase-like_N"/>
</dbReference>
<keyword evidence="4 8" id="KW-0413">Isomerase</keyword>
<name>A0A8J3QQM7_9ACTN</name>
<feature type="binding site" evidence="7">
    <location>
        <position position="214"/>
    </location>
    <ligand>
        <name>Mg(2+)</name>
        <dbReference type="ChEBI" id="CHEBI:18420"/>
    </ligand>
</feature>